<dbReference type="EMBL" id="MN738956">
    <property type="protein sequence ID" value="QHT32938.1"/>
    <property type="molecule type" value="Genomic_DNA"/>
</dbReference>
<evidence type="ECO:0000256" key="1">
    <source>
        <dbReference type="SAM" id="Phobius"/>
    </source>
</evidence>
<protein>
    <submittedName>
        <fullName evidence="2">Uncharacterized protein</fullName>
    </submittedName>
</protein>
<keyword evidence="1" id="KW-0812">Transmembrane</keyword>
<name>A0A6C0EVA0_9ZZZZ</name>
<organism evidence="2">
    <name type="scientific">viral metagenome</name>
    <dbReference type="NCBI Taxonomy" id="1070528"/>
    <lineage>
        <taxon>unclassified sequences</taxon>
        <taxon>metagenomes</taxon>
        <taxon>organismal metagenomes</taxon>
    </lineage>
</organism>
<reference evidence="2" key="1">
    <citation type="journal article" date="2020" name="Nature">
        <title>Giant virus diversity and host interactions through global metagenomics.</title>
        <authorList>
            <person name="Schulz F."/>
            <person name="Roux S."/>
            <person name="Paez-Espino D."/>
            <person name="Jungbluth S."/>
            <person name="Walsh D.A."/>
            <person name="Denef V.J."/>
            <person name="McMahon K.D."/>
            <person name="Konstantinidis K.T."/>
            <person name="Eloe-Fadrosh E.A."/>
            <person name="Kyrpides N.C."/>
            <person name="Woyke T."/>
        </authorList>
    </citation>
    <scope>NUCLEOTIDE SEQUENCE</scope>
    <source>
        <strain evidence="2">GVMAG-M-3300009161-34</strain>
    </source>
</reference>
<proteinExistence type="predicted"/>
<keyword evidence="1" id="KW-1133">Transmembrane helix</keyword>
<evidence type="ECO:0000313" key="2">
    <source>
        <dbReference type="EMBL" id="QHT32938.1"/>
    </source>
</evidence>
<keyword evidence="1" id="KW-0472">Membrane</keyword>
<accession>A0A6C0EVA0</accession>
<dbReference type="AlphaFoldDB" id="A0A6C0EVA0"/>
<feature type="transmembrane region" description="Helical" evidence="1">
    <location>
        <begin position="25"/>
        <end position="46"/>
    </location>
</feature>
<sequence>MNITFSDTPEHKMNTDYTWSDIISYYYFLFWFVGGTSSVLYFVLWLQELSMDYPDSDTDSDSDSDSQVETEPKNFAYENEMFEEYDNLEDRELTEEYVKDLSLNTITETTPRGDVLTYYDSDLESFVYYSKTKEIPYKYLETVARKYVINYDCKRIYIDIRKEYEKGVNKCKDIKEKEKANAEQTVVDIEANGVNKKRQLFVKLKSYNRKAEVNNKQKDKIYILREKSNRFSYRGKIEEYKEAVSSECDNTNDTNETDNTESAIDKKTMDFSAFKKFKSL</sequence>